<reference evidence="1" key="1">
    <citation type="submission" date="2021-06" db="EMBL/GenBank/DDBJ databases">
        <authorList>
            <person name="Kallberg Y."/>
            <person name="Tangrot J."/>
            <person name="Rosling A."/>
        </authorList>
    </citation>
    <scope>NUCLEOTIDE SEQUENCE</scope>
    <source>
        <strain evidence="1">MA461A</strain>
    </source>
</reference>
<gene>
    <name evidence="1" type="ORF">RPERSI_LOCUS17868</name>
</gene>
<dbReference type="Proteomes" id="UP000789920">
    <property type="component" value="Unassembled WGS sequence"/>
</dbReference>
<protein>
    <submittedName>
        <fullName evidence="1">27489_t:CDS:1</fullName>
    </submittedName>
</protein>
<comment type="caution">
    <text evidence="1">The sequence shown here is derived from an EMBL/GenBank/DDBJ whole genome shotgun (WGS) entry which is preliminary data.</text>
</comment>
<keyword evidence="2" id="KW-1185">Reference proteome</keyword>
<dbReference type="EMBL" id="CAJVQC010046361">
    <property type="protein sequence ID" value="CAG8782906.1"/>
    <property type="molecule type" value="Genomic_DNA"/>
</dbReference>
<name>A0ACA9R8Z2_9GLOM</name>
<evidence type="ECO:0000313" key="1">
    <source>
        <dbReference type="EMBL" id="CAG8782906.1"/>
    </source>
</evidence>
<feature type="non-terminal residue" evidence="1">
    <location>
        <position position="1"/>
    </location>
</feature>
<organism evidence="1 2">
    <name type="scientific">Racocetra persica</name>
    <dbReference type="NCBI Taxonomy" id="160502"/>
    <lineage>
        <taxon>Eukaryota</taxon>
        <taxon>Fungi</taxon>
        <taxon>Fungi incertae sedis</taxon>
        <taxon>Mucoromycota</taxon>
        <taxon>Glomeromycotina</taxon>
        <taxon>Glomeromycetes</taxon>
        <taxon>Diversisporales</taxon>
        <taxon>Gigasporaceae</taxon>
        <taxon>Racocetra</taxon>
    </lineage>
</organism>
<sequence length="51" mass="6037">IVDYGQLFRHGFVLFYNDKILARKRTKTNIISQHSDPICNEIDTRNHMIGF</sequence>
<proteinExistence type="predicted"/>
<evidence type="ECO:0000313" key="2">
    <source>
        <dbReference type="Proteomes" id="UP000789920"/>
    </source>
</evidence>
<accession>A0ACA9R8Z2</accession>
<feature type="non-terminal residue" evidence="1">
    <location>
        <position position="51"/>
    </location>
</feature>